<dbReference type="RefSeq" id="WP_062703953.1">
    <property type="nucleotide sequence ID" value="NZ_LLZG01000142.1"/>
</dbReference>
<dbReference type="Proteomes" id="UP000053923">
    <property type="component" value="Unassembled WGS sequence"/>
</dbReference>
<dbReference type="OrthoDB" id="4338180at2"/>
<accession>A0A0X3UYY4</accession>
<feature type="region of interest" description="Disordered" evidence="1">
    <location>
        <begin position="218"/>
        <end position="285"/>
    </location>
</feature>
<evidence type="ECO:0000313" key="2">
    <source>
        <dbReference type="EMBL" id="KUL36196.1"/>
    </source>
</evidence>
<feature type="compositionally biased region" description="Low complexity" evidence="1">
    <location>
        <begin position="239"/>
        <end position="285"/>
    </location>
</feature>
<protein>
    <submittedName>
        <fullName evidence="2">Uncharacterized protein</fullName>
    </submittedName>
</protein>
<dbReference type="EMBL" id="LLZG01000142">
    <property type="protein sequence ID" value="KUL36196.1"/>
    <property type="molecule type" value="Genomic_DNA"/>
</dbReference>
<dbReference type="AlphaFoldDB" id="A0A0X3UYY4"/>
<sequence length="285" mass="28096">MGEQQSGGGTPGRRRVHPDGTASGNAAGHASGPSVMLDDAALEALLSAAVLRGHRVDAEGEQRAVAAFRAARDAGAHRAGTRRRDDWRPRERRRLALSVKTTLSLFLASLTLGGAAFAAIGTSGSSDAPADDKGRPTPSNTAPGLPTAEPSAAASDAASQKPDHPATAEDTEAKCRAYEQVEDHGKALDSTSWQLLVTAAGGEDKVSAYCAEQRARATASASASAKPSEAATPGGGAGNATSGADNAGSGAGNATSGADNAGSGAGNADSGADNADSGAANGKNN</sequence>
<evidence type="ECO:0000313" key="3">
    <source>
        <dbReference type="Proteomes" id="UP000053923"/>
    </source>
</evidence>
<name>A0A0X3UYY4_9ACTN</name>
<organism evidence="2 3">
    <name type="scientific">Streptomyces regalis</name>
    <dbReference type="NCBI Taxonomy" id="68262"/>
    <lineage>
        <taxon>Bacteria</taxon>
        <taxon>Bacillati</taxon>
        <taxon>Actinomycetota</taxon>
        <taxon>Actinomycetes</taxon>
        <taxon>Kitasatosporales</taxon>
        <taxon>Streptomycetaceae</taxon>
        <taxon>Streptomyces</taxon>
    </lineage>
</organism>
<feature type="compositionally biased region" description="Gly residues" evidence="1">
    <location>
        <begin position="1"/>
        <end position="11"/>
    </location>
</feature>
<feature type="region of interest" description="Disordered" evidence="1">
    <location>
        <begin position="123"/>
        <end position="171"/>
    </location>
</feature>
<feature type="region of interest" description="Disordered" evidence="1">
    <location>
        <begin position="1"/>
        <end position="33"/>
    </location>
</feature>
<keyword evidence="3" id="KW-1185">Reference proteome</keyword>
<reference evidence="3" key="1">
    <citation type="submission" date="2015-10" db="EMBL/GenBank/DDBJ databases">
        <authorList>
            <person name="Ju K.-S."/>
            <person name="Doroghazi J.R."/>
            <person name="Metcalf W.W."/>
        </authorList>
    </citation>
    <scope>NUCLEOTIDE SEQUENCE [LARGE SCALE GENOMIC DNA]</scope>
    <source>
        <strain evidence="3">NRRL 3151</strain>
    </source>
</reference>
<evidence type="ECO:0000256" key="1">
    <source>
        <dbReference type="SAM" id="MobiDB-lite"/>
    </source>
</evidence>
<comment type="caution">
    <text evidence="2">The sequence shown here is derived from an EMBL/GenBank/DDBJ whole genome shotgun (WGS) entry which is preliminary data.</text>
</comment>
<feature type="compositionally biased region" description="Low complexity" evidence="1">
    <location>
        <begin position="218"/>
        <end position="232"/>
    </location>
</feature>
<proteinExistence type="predicted"/>
<gene>
    <name evidence="2" type="ORF">ADL12_19515</name>
</gene>
<feature type="compositionally biased region" description="Basic and acidic residues" evidence="1">
    <location>
        <begin position="161"/>
        <end position="171"/>
    </location>
</feature>